<dbReference type="OrthoDB" id="7061144at2"/>
<evidence type="ECO:0000313" key="3">
    <source>
        <dbReference type="Proteomes" id="UP000294929"/>
    </source>
</evidence>
<reference evidence="2 3" key="1">
    <citation type="submission" date="2019-01" db="EMBL/GenBank/DDBJ databases">
        <title>High-quality-draft genome sequences of five non-tuberculosis mycobacteriaceae isolated from a nosocomial environment.</title>
        <authorList>
            <person name="Tiago I."/>
            <person name="Alarico S."/>
            <person name="Pereira S.G."/>
            <person name="Coelho C."/>
            <person name="Maranha A."/>
            <person name="Empadinhas N."/>
        </authorList>
    </citation>
    <scope>NUCLEOTIDE SEQUENCE [LARGE SCALE GENOMIC DNA]</scope>
    <source>
        <strain evidence="2 3">24AIII</strain>
    </source>
</reference>
<dbReference type="Pfam" id="PF14337">
    <property type="entry name" value="Abi_alpha"/>
    <property type="match status" value="1"/>
</dbReference>
<feature type="region of interest" description="Disordered" evidence="1">
    <location>
        <begin position="1"/>
        <end position="64"/>
    </location>
</feature>
<comment type="caution">
    <text evidence="2">The sequence shown here is derived from an EMBL/GenBank/DDBJ whole genome shotgun (WGS) entry which is preliminary data.</text>
</comment>
<proteinExistence type="predicted"/>
<protein>
    <submittedName>
        <fullName evidence="2">DUF4393 domain-containing protein</fullName>
    </submittedName>
</protein>
<feature type="region of interest" description="Disordered" evidence="1">
    <location>
        <begin position="94"/>
        <end position="130"/>
    </location>
</feature>
<accession>A0A4R5WFW9</accession>
<evidence type="ECO:0000256" key="1">
    <source>
        <dbReference type="SAM" id="MobiDB-lite"/>
    </source>
</evidence>
<dbReference type="Proteomes" id="UP000294929">
    <property type="component" value="Unassembled WGS sequence"/>
</dbReference>
<feature type="compositionally biased region" description="Polar residues" evidence="1">
    <location>
        <begin position="118"/>
        <end position="129"/>
    </location>
</feature>
<dbReference type="AlphaFoldDB" id="A0A4R5WFW9"/>
<name>A0A4R5WFW9_MYCMU</name>
<dbReference type="InterPro" id="IPR025506">
    <property type="entry name" value="Abi_alpha"/>
</dbReference>
<evidence type="ECO:0000313" key="2">
    <source>
        <dbReference type="EMBL" id="TDK89018.1"/>
    </source>
</evidence>
<sequence length="290" mass="31723">MDSLRLASRCHQRDPRPATRRQPDGRRHHPATRALTRCLAAEARSPTSTSRKNRLQKRDDTMVTTSDVHGLIATATTFARRGLRVAGRADIPAREVPSYEQAGGPPHAPSRAADADVATTNDSPQSNDSLHTKMVGLLGRSLEQSTCQTRLEVYDRIVDQLVADEARILRALSNGTTSPLVNVYSQARWWSMPRAVLTNTSLIGRTAGVTLPAMAPTYVANLLRLGLVEIGPQTDGSEPGYEVLMAEPGVMRAIADAQQARQSARVERLSLRLSDLGRELWTTAMDGRSR</sequence>
<dbReference type="Gene3D" id="3.30.110.190">
    <property type="match status" value="1"/>
</dbReference>
<dbReference type="EMBL" id="SDLO01000009">
    <property type="protein sequence ID" value="TDK89018.1"/>
    <property type="molecule type" value="Genomic_DNA"/>
</dbReference>
<organism evidence="2 3">
    <name type="scientific">Mycolicibacterium mucogenicum</name>
    <name type="common">Mycobacterium mucogenicum</name>
    <dbReference type="NCBI Taxonomy" id="56689"/>
    <lineage>
        <taxon>Bacteria</taxon>
        <taxon>Bacillati</taxon>
        <taxon>Actinomycetota</taxon>
        <taxon>Actinomycetes</taxon>
        <taxon>Mycobacteriales</taxon>
        <taxon>Mycobacteriaceae</taxon>
        <taxon>Mycolicibacterium</taxon>
    </lineage>
</organism>
<feature type="compositionally biased region" description="Basic and acidic residues" evidence="1">
    <location>
        <begin position="11"/>
        <end position="25"/>
    </location>
</feature>
<gene>
    <name evidence="2" type="ORF">EUA03_12910</name>
</gene>